<dbReference type="InterPro" id="IPR003829">
    <property type="entry name" value="Pirin_N_dom"/>
</dbReference>
<evidence type="ECO:0000256" key="1">
    <source>
        <dbReference type="ARBA" id="ARBA00008416"/>
    </source>
</evidence>
<dbReference type="PANTHER" id="PTHR43212:SF3">
    <property type="entry name" value="QUERCETIN 2,3-DIOXYGENASE"/>
    <property type="match status" value="1"/>
</dbReference>
<protein>
    <submittedName>
        <fullName evidence="4">Pilus assembly protein</fullName>
    </submittedName>
</protein>
<evidence type="ECO:0000313" key="4">
    <source>
        <dbReference type="EMBL" id="TQV88507.1"/>
    </source>
</evidence>
<dbReference type="OrthoDB" id="321327at2"/>
<feature type="domain" description="Pirin N-terminal" evidence="3">
    <location>
        <begin position="56"/>
        <end position="123"/>
    </location>
</feature>
<organism evidence="4 5">
    <name type="scientific">Aliikangiella coralliicola</name>
    <dbReference type="NCBI Taxonomy" id="2592383"/>
    <lineage>
        <taxon>Bacteria</taxon>
        <taxon>Pseudomonadati</taxon>
        <taxon>Pseudomonadota</taxon>
        <taxon>Gammaproteobacteria</taxon>
        <taxon>Oceanospirillales</taxon>
        <taxon>Pleioneaceae</taxon>
        <taxon>Aliikangiella</taxon>
    </lineage>
</organism>
<dbReference type="Pfam" id="PF02678">
    <property type="entry name" value="Pirin"/>
    <property type="match status" value="1"/>
</dbReference>
<dbReference type="PANTHER" id="PTHR43212">
    <property type="entry name" value="QUERCETIN 2,3-DIOXYGENASE"/>
    <property type="match status" value="1"/>
</dbReference>
<proteinExistence type="inferred from homology"/>
<evidence type="ECO:0000256" key="2">
    <source>
        <dbReference type="RuleBase" id="RU003457"/>
    </source>
</evidence>
<name>A0A545UGC2_9GAMM</name>
<sequence length="225" mass="24718">MKLLHYDQLPQGGFAGLKERRIVTDSRAFGSSKHPLAAEGIGNFIYLADAQFLPHGETGMHPHHEIDVISVMVEGRVSHQGSLEHGKGLESGYVQVQRAGAEGFSHNEVNPDDAENRMIQLWVMPDKRGEAAGYKVYQPSEGGVTRIYGGKEAQKDTFYSETLIDIAVPTKGQIIEQEGEVMVYLTKGEGIVNDSRITAGSLIRTSNLHFQAVASSQLILIYTHQ</sequence>
<dbReference type="SUPFAM" id="SSF51182">
    <property type="entry name" value="RmlC-like cupins"/>
    <property type="match status" value="1"/>
</dbReference>
<dbReference type="InterPro" id="IPR012093">
    <property type="entry name" value="Pirin"/>
</dbReference>
<dbReference type="Proteomes" id="UP000315439">
    <property type="component" value="Unassembled WGS sequence"/>
</dbReference>
<dbReference type="EMBL" id="VIKS01000004">
    <property type="protein sequence ID" value="TQV88507.1"/>
    <property type="molecule type" value="Genomic_DNA"/>
</dbReference>
<evidence type="ECO:0000313" key="5">
    <source>
        <dbReference type="Proteomes" id="UP000315439"/>
    </source>
</evidence>
<dbReference type="RefSeq" id="WP_142893015.1">
    <property type="nucleotide sequence ID" value="NZ_ML660162.1"/>
</dbReference>
<comment type="similarity">
    <text evidence="1 2">Belongs to the pirin family.</text>
</comment>
<dbReference type="InterPro" id="IPR014710">
    <property type="entry name" value="RmlC-like_jellyroll"/>
</dbReference>
<dbReference type="InterPro" id="IPR011051">
    <property type="entry name" value="RmlC_Cupin_sf"/>
</dbReference>
<keyword evidence="5" id="KW-1185">Reference proteome</keyword>
<accession>A0A545UGC2</accession>
<evidence type="ECO:0000259" key="3">
    <source>
        <dbReference type="Pfam" id="PF02678"/>
    </source>
</evidence>
<dbReference type="AlphaFoldDB" id="A0A545UGC2"/>
<gene>
    <name evidence="4" type="ORF">FLL46_08270</name>
</gene>
<dbReference type="Gene3D" id="2.60.120.10">
    <property type="entry name" value="Jelly Rolls"/>
    <property type="match status" value="1"/>
</dbReference>
<comment type="caution">
    <text evidence="4">The sequence shown here is derived from an EMBL/GenBank/DDBJ whole genome shotgun (WGS) entry which is preliminary data.</text>
</comment>
<reference evidence="4 5" key="1">
    <citation type="submission" date="2019-07" db="EMBL/GenBank/DDBJ databases">
        <title>Draft genome for Aliikangiella sp. M105.</title>
        <authorList>
            <person name="Wang G."/>
        </authorList>
    </citation>
    <scope>NUCLEOTIDE SEQUENCE [LARGE SCALE GENOMIC DNA]</scope>
    <source>
        <strain evidence="4 5">M105</strain>
    </source>
</reference>